<reference evidence="5" key="1">
    <citation type="submission" date="2016-06" db="UniProtKB">
        <authorList>
            <consortium name="WormBaseParasite"/>
        </authorList>
    </citation>
    <scope>IDENTIFICATION</scope>
</reference>
<evidence type="ECO:0000256" key="1">
    <source>
        <dbReference type="ARBA" id="ARBA00004613"/>
    </source>
</evidence>
<dbReference type="AlphaFoldDB" id="A0A183DTH9"/>
<protein>
    <submittedName>
        <fullName evidence="5">Transthyretin-like family protein</fullName>
    </submittedName>
</protein>
<dbReference type="InterPro" id="IPR038479">
    <property type="entry name" value="Transthyretin-like_sf"/>
</dbReference>
<keyword evidence="3" id="KW-0964">Secreted</keyword>
<evidence type="ECO:0000256" key="4">
    <source>
        <dbReference type="ARBA" id="ARBA00022729"/>
    </source>
</evidence>
<evidence type="ECO:0000256" key="2">
    <source>
        <dbReference type="ARBA" id="ARBA00010112"/>
    </source>
</evidence>
<accession>A0A183DTH9</accession>
<organism evidence="5">
    <name type="scientific">Gongylonema pulchrum</name>
    <dbReference type="NCBI Taxonomy" id="637853"/>
    <lineage>
        <taxon>Eukaryota</taxon>
        <taxon>Metazoa</taxon>
        <taxon>Ecdysozoa</taxon>
        <taxon>Nematoda</taxon>
        <taxon>Chromadorea</taxon>
        <taxon>Rhabditida</taxon>
        <taxon>Spirurina</taxon>
        <taxon>Spiruromorpha</taxon>
        <taxon>Spiruroidea</taxon>
        <taxon>Gongylonematidae</taxon>
        <taxon>Gongylonema</taxon>
    </lineage>
</organism>
<evidence type="ECO:0000256" key="3">
    <source>
        <dbReference type="ARBA" id="ARBA00022525"/>
    </source>
</evidence>
<dbReference type="GO" id="GO:0005576">
    <property type="term" value="C:extracellular region"/>
    <property type="evidence" value="ECO:0007669"/>
    <property type="project" value="UniProtKB-SubCell"/>
</dbReference>
<keyword evidence="4" id="KW-0732">Signal</keyword>
<dbReference type="Gene3D" id="2.60.40.3330">
    <property type="match status" value="1"/>
</dbReference>
<comment type="similarity">
    <text evidence="2">Belongs to the nematode transthyretin-like family.</text>
</comment>
<dbReference type="PANTHER" id="PTHR21700">
    <property type="entry name" value="TRANSTHYRETIN-LIKE FAMILY PROTEIN-RELATED"/>
    <property type="match status" value="1"/>
</dbReference>
<dbReference type="WBParaSite" id="GPUH_0001203401-mRNA-1">
    <property type="protein sequence ID" value="GPUH_0001203401-mRNA-1"/>
    <property type="gene ID" value="GPUH_0001203401"/>
</dbReference>
<sequence>LASRDTNADGYYELLGGIESGSKADIVLKIYHRCDFNQFPCRRKVTLGIPNQYLTERIDIKRWFEAGTLNMQLQFPREKKRSLDEALASRDTDADGYYELLGGIESEKMLQPCRRKVTLDIPNQYLTERIEIKRWFEAGTLNMQLQFPREKKRCDYTG</sequence>
<name>A0A183DTH9_9BILA</name>
<dbReference type="Pfam" id="PF01060">
    <property type="entry name" value="TTR-52"/>
    <property type="match status" value="1"/>
</dbReference>
<dbReference type="GO" id="GO:0009986">
    <property type="term" value="C:cell surface"/>
    <property type="evidence" value="ECO:0007669"/>
    <property type="project" value="InterPro"/>
</dbReference>
<evidence type="ECO:0000313" key="5">
    <source>
        <dbReference type="WBParaSite" id="GPUH_0001203401-mRNA-1"/>
    </source>
</evidence>
<comment type="subcellular location">
    <subcellularLocation>
        <location evidence="1">Secreted</location>
    </subcellularLocation>
</comment>
<proteinExistence type="inferred from homology"/>
<dbReference type="InterPro" id="IPR001534">
    <property type="entry name" value="Transthyretin-like"/>
</dbReference>